<dbReference type="Proteomes" id="UP001279734">
    <property type="component" value="Unassembled WGS sequence"/>
</dbReference>
<dbReference type="AlphaFoldDB" id="A0AAD3SV02"/>
<organism evidence="2 3">
    <name type="scientific">Nepenthes gracilis</name>
    <name type="common">Slender pitcher plant</name>
    <dbReference type="NCBI Taxonomy" id="150966"/>
    <lineage>
        <taxon>Eukaryota</taxon>
        <taxon>Viridiplantae</taxon>
        <taxon>Streptophyta</taxon>
        <taxon>Embryophyta</taxon>
        <taxon>Tracheophyta</taxon>
        <taxon>Spermatophyta</taxon>
        <taxon>Magnoliopsida</taxon>
        <taxon>eudicotyledons</taxon>
        <taxon>Gunneridae</taxon>
        <taxon>Pentapetalae</taxon>
        <taxon>Caryophyllales</taxon>
        <taxon>Nepenthaceae</taxon>
        <taxon>Nepenthes</taxon>
    </lineage>
</organism>
<keyword evidence="1" id="KW-0472">Membrane</keyword>
<protein>
    <submittedName>
        <fullName evidence="2">Uncharacterized protein</fullName>
    </submittedName>
</protein>
<reference evidence="2" key="1">
    <citation type="submission" date="2023-05" db="EMBL/GenBank/DDBJ databases">
        <title>Nepenthes gracilis genome sequencing.</title>
        <authorList>
            <person name="Fukushima K."/>
        </authorList>
    </citation>
    <scope>NUCLEOTIDE SEQUENCE</scope>
    <source>
        <strain evidence="2">SING2019-196</strain>
    </source>
</reference>
<evidence type="ECO:0000256" key="1">
    <source>
        <dbReference type="SAM" id="Phobius"/>
    </source>
</evidence>
<keyword evidence="1" id="KW-1133">Transmembrane helix</keyword>
<accession>A0AAD3SV02</accession>
<gene>
    <name evidence="2" type="ORF">Nepgr_019428</name>
</gene>
<comment type="caution">
    <text evidence="2">The sequence shown here is derived from an EMBL/GenBank/DDBJ whole genome shotgun (WGS) entry which is preliminary data.</text>
</comment>
<keyword evidence="3" id="KW-1185">Reference proteome</keyword>
<feature type="transmembrane region" description="Helical" evidence="1">
    <location>
        <begin position="60"/>
        <end position="82"/>
    </location>
</feature>
<evidence type="ECO:0000313" key="3">
    <source>
        <dbReference type="Proteomes" id="UP001279734"/>
    </source>
</evidence>
<proteinExistence type="predicted"/>
<sequence length="115" mass="12460">MIYQLIIRFGLGISCGFGLGSSQLLAGPFDANSLGPSSAGPQVGCRSCRWGWIGPVSPGAWSPLIGLSLFFVGCQLCFFLHLSDQDDLIRDMTNSPNQLLLFSFTWIDLLSVCKL</sequence>
<name>A0AAD3SV02_NEPGR</name>
<evidence type="ECO:0000313" key="2">
    <source>
        <dbReference type="EMBL" id="GMH17587.1"/>
    </source>
</evidence>
<keyword evidence="1" id="KW-0812">Transmembrane</keyword>
<dbReference type="EMBL" id="BSYO01000018">
    <property type="protein sequence ID" value="GMH17587.1"/>
    <property type="molecule type" value="Genomic_DNA"/>
</dbReference>